<accession>A0ABW9WNG9</accession>
<evidence type="ECO:0000256" key="1">
    <source>
        <dbReference type="SAM" id="MobiDB-lite"/>
    </source>
</evidence>
<proteinExistence type="predicted"/>
<name>A0ABW9WNG9_9BURK</name>
<protein>
    <submittedName>
        <fullName evidence="2">Uncharacterized protein</fullName>
    </submittedName>
</protein>
<evidence type="ECO:0000313" key="3">
    <source>
        <dbReference type="Proteomes" id="UP000466332"/>
    </source>
</evidence>
<evidence type="ECO:0000313" key="2">
    <source>
        <dbReference type="EMBL" id="MYN42766.1"/>
    </source>
</evidence>
<dbReference type="Proteomes" id="UP000466332">
    <property type="component" value="Unassembled WGS sequence"/>
</dbReference>
<organism evidence="2 3">
    <name type="scientific">Duganella margarita</name>
    <dbReference type="NCBI Taxonomy" id="2692170"/>
    <lineage>
        <taxon>Bacteria</taxon>
        <taxon>Pseudomonadati</taxon>
        <taxon>Pseudomonadota</taxon>
        <taxon>Betaproteobacteria</taxon>
        <taxon>Burkholderiales</taxon>
        <taxon>Oxalobacteraceae</taxon>
        <taxon>Telluria group</taxon>
        <taxon>Duganella</taxon>
    </lineage>
</organism>
<reference evidence="2 3" key="1">
    <citation type="submission" date="2019-12" db="EMBL/GenBank/DDBJ databases">
        <title>Novel species isolated from a subtropical stream in China.</title>
        <authorList>
            <person name="Lu H."/>
        </authorList>
    </citation>
    <scope>NUCLEOTIDE SEQUENCE [LARGE SCALE GENOMIC DNA]</scope>
    <source>
        <strain evidence="2 3">FT109W</strain>
    </source>
</reference>
<feature type="region of interest" description="Disordered" evidence="1">
    <location>
        <begin position="1"/>
        <end position="22"/>
    </location>
</feature>
<sequence length="88" mass="9717">MSTSDPGIENDVSKTEQQEAPITKPIAASVNHMQAWMIQAPNRAAAENGHTNTRNIHATIDDSTEIYSRTSHKALAKPIHTWRMIIAP</sequence>
<gene>
    <name evidence="2" type="ORF">GTP55_25820</name>
</gene>
<dbReference type="RefSeq" id="WP_161047650.1">
    <property type="nucleotide sequence ID" value="NZ_WWCS01000024.1"/>
</dbReference>
<keyword evidence="3" id="KW-1185">Reference proteome</keyword>
<dbReference type="EMBL" id="WWCS01000024">
    <property type="protein sequence ID" value="MYN42766.1"/>
    <property type="molecule type" value="Genomic_DNA"/>
</dbReference>
<comment type="caution">
    <text evidence="2">The sequence shown here is derived from an EMBL/GenBank/DDBJ whole genome shotgun (WGS) entry which is preliminary data.</text>
</comment>